<dbReference type="Proteomes" id="UP000324800">
    <property type="component" value="Unassembled WGS sequence"/>
</dbReference>
<dbReference type="PROSITE" id="PS52001">
    <property type="entry name" value="AD"/>
    <property type="match status" value="1"/>
</dbReference>
<dbReference type="PANTHER" id="PTHR13542">
    <property type="entry name" value="LSM12 HOMOLOG"/>
    <property type="match status" value="1"/>
</dbReference>
<accession>A0A5J4WKJ4</accession>
<dbReference type="Pfam" id="PF09793">
    <property type="entry name" value="AD"/>
    <property type="match status" value="1"/>
</dbReference>
<dbReference type="EMBL" id="SNRW01001678">
    <property type="protein sequence ID" value="KAA6395460.1"/>
    <property type="molecule type" value="Genomic_DNA"/>
</dbReference>
<feature type="non-terminal residue" evidence="3">
    <location>
        <position position="1"/>
    </location>
</feature>
<evidence type="ECO:0000313" key="3">
    <source>
        <dbReference type="EMBL" id="KAA6395460.1"/>
    </source>
</evidence>
<dbReference type="InterPro" id="IPR047574">
    <property type="entry name" value="AD"/>
</dbReference>
<keyword evidence="1" id="KW-0812">Transmembrane</keyword>
<comment type="caution">
    <text evidence="3">The sequence shown here is derived from an EMBL/GenBank/DDBJ whole genome shotgun (WGS) entry which is preliminary data.</text>
</comment>
<reference evidence="3 4" key="1">
    <citation type="submission" date="2019-03" db="EMBL/GenBank/DDBJ databases">
        <title>Single cell metagenomics reveals metabolic interactions within the superorganism composed of flagellate Streblomastix strix and complex community of Bacteroidetes bacteria on its surface.</title>
        <authorList>
            <person name="Treitli S.C."/>
            <person name="Kolisko M."/>
            <person name="Husnik F."/>
            <person name="Keeling P."/>
            <person name="Hampl V."/>
        </authorList>
    </citation>
    <scope>NUCLEOTIDE SEQUENCE [LARGE SCALE GENOMIC DNA]</scope>
    <source>
        <strain evidence="3">ST1C</strain>
    </source>
</reference>
<gene>
    <name evidence="3" type="ORF">EZS28_009008</name>
</gene>
<dbReference type="InterPro" id="IPR019181">
    <property type="entry name" value="LSM12_ABD"/>
</dbReference>
<evidence type="ECO:0000256" key="1">
    <source>
        <dbReference type="SAM" id="Phobius"/>
    </source>
</evidence>
<name>A0A5J4WKJ4_9EUKA</name>
<dbReference type="InterPro" id="IPR039683">
    <property type="entry name" value="Lsm12-like"/>
</dbReference>
<sequence length="269" mass="30075">VSGFSGGLSVGALIGIIIAFVVVVAAIVIIIIVIVVVYKKICNIGEKVALKYCQIMSSDDELPTGLEQDVNLSDFEVGSLVQCKTKWGEVVKGFVYSIDAVGNRVILENGHDTSDFITPQFDAVYKLNKVGEHALRIINISALTEMGVIKSKGEINRLDNIRLRSELPYLDDEIDNKAIQYREHVNIDEIKSNLRKVGQVKDPFAQKLFNQLSSMYPNSSWDGNTMLVEGIRITPPYTEDQCEGQPTVMLERLQKMLTQYRIKSEFVDK</sequence>
<keyword evidence="1" id="KW-0472">Membrane</keyword>
<feature type="domain" description="AD" evidence="2">
    <location>
        <begin position="172"/>
        <end position="265"/>
    </location>
</feature>
<dbReference type="OrthoDB" id="1057137at2759"/>
<organism evidence="3 4">
    <name type="scientific">Streblomastix strix</name>
    <dbReference type="NCBI Taxonomy" id="222440"/>
    <lineage>
        <taxon>Eukaryota</taxon>
        <taxon>Metamonada</taxon>
        <taxon>Preaxostyla</taxon>
        <taxon>Oxymonadida</taxon>
        <taxon>Streblomastigidae</taxon>
        <taxon>Streblomastix</taxon>
    </lineage>
</organism>
<protein>
    <recommendedName>
        <fullName evidence="2">AD domain-containing protein</fullName>
    </recommendedName>
</protein>
<evidence type="ECO:0000259" key="2">
    <source>
        <dbReference type="PROSITE" id="PS52001"/>
    </source>
</evidence>
<keyword evidence="1" id="KW-1133">Transmembrane helix</keyword>
<feature type="transmembrane region" description="Helical" evidence="1">
    <location>
        <begin position="12"/>
        <end position="38"/>
    </location>
</feature>
<evidence type="ECO:0000313" key="4">
    <source>
        <dbReference type="Proteomes" id="UP000324800"/>
    </source>
</evidence>
<proteinExistence type="predicted"/>
<dbReference type="AlphaFoldDB" id="A0A5J4WKJ4"/>